<dbReference type="EMBL" id="JBHMQV010000009">
    <property type="protein sequence ID" value="MFC0844821.1"/>
    <property type="molecule type" value="Genomic_DNA"/>
</dbReference>
<feature type="region of interest" description="Disordered" evidence="1">
    <location>
        <begin position="25"/>
        <end position="44"/>
    </location>
</feature>
<accession>A0ABV6TG92</accession>
<gene>
    <name evidence="2" type="ORF">ACFH04_14040</name>
</gene>
<evidence type="ECO:0008006" key="4">
    <source>
        <dbReference type="Google" id="ProtNLM"/>
    </source>
</evidence>
<protein>
    <recommendedName>
        <fullName evidence="4">Transposase</fullName>
    </recommendedName>
</protein>
<name>A0ABV6TG92_9ACTN</name>
<dbReference type="Proteomes" id="UP001589887">
    <property type="component" value="Unassembled WGS sequence"/>
</dbReference>
<sequence length="44" mass="4938">MDAVQVKKLTGFVLGRKLYGHRRRGAPSLFHPISTGRKGRTTNE</sequence>
<evidence type="ECO:0000256" key="1">
    <source>
        <dbReference type="SAM" id="MobiDB-lite"/>
    </source>
</evidence>
<organism evidence="2 3">
    <name type="scientific">Streptomyces noboritoensis</name>
    <dbReference type="NCBI Taxonomy" id="67337"/>
    <lineage>
        <taxon>Bacteria</taxon>
        <taxon>Bacillati</taxon>
        <taxon>Actinomycetota</taxon>
        <taxon>Actinomycetes</taxon>
        <taxon>Kitasatosporales</taxon>
        <taxon>Streptomycetaceae</taxon>
        <taxon>Streptomyces</taxon>
    </lineage>
</organism>
<proteinExistence type="predicted"/>
<evidence type="ECO:0000313" key="3">
    <source>
        <dbReference type="Proteomes" id="UP001589887"/>
    </source>
</evidence>
<keyword evidence="3" id="KW-1185">Reference proteome</keyword>
<comment type="caution">
    <text evidence="2">The sequence shown here is derived from an EMBL/GenBank/DDBJ whole genome shotgun (WGS) entry which is preliminary data.</text>
</comment>
<dbReference type="RefSeq" id="WP_394319315.1">
    <property type="nucleotide sequence ID" value="NZ_JBHMQV010000009.1"/>
</dbReference>
<evidence type="ECO:0000313" key="2">
    <source>
        <dbReference type="EMBL" id="MFC0844821.1"/>
    </source>
</evidence>
<reference evidence="2 3" key="1">
    <citation type="submission" date="2024-09" db="EMBL/GenBank/DDBJ databases">
        <authorList>
            <person name="Sun Q."/>
            <person name="Mori K."/>
        </authorList>
    </citation>
    <scope>NUCLEOTIDE SEQUENCE [LARGE SCALE GENOMIC DNA]</scope>
    <source>
        <strain evidence="2 3">JCM 4557</strain>
    </source>
</reference>